<dbReference type="InterPro" id="IPR017853">
    <property type="entry name" value="GH"/>
</dbReference>
<keyword evidence="1" id="KW-0378">Hydrolase</keyword>
<evidence type="ECO:0000256" key="1">
    <source>
        <dbReference type="ARBA" id="ARBA00022801"/>
    </source>
</evidence>
<evidence type="ECO:0000313" key="4">
    <source>
        <dbReference type="EMBL" id="QDT98610.1"/>
    </source>
</evidence>
<dbReference type="KEGG" id="gaw:V144x_41170"/>
<gene>
    <name evidence="4" type="ORF">V144x_41170</name>
</gene>
<dbReference type="InterPro" id="IPR029062">
    <property type="entry name" value="Class_I_gatase-like"/>
</dbReference>
<dbReference type="EMBL" id="CP037920">
    <property type="protein sequence ID" value="QDT98610.1"/>
    <property type="molecule type" value="Genomic_DNA"/>
</dbReference>
<dbReference type="Pfam" id="PF02449">
    <property type="entry name" value="Glyco_hydro_42"/>
    <property type="match status" value="1"/>
</dbReference>
<evidence type="ECO:0000313" key="5">
    <source>
        <dbReference type="Proteomes" id="UP000318704"/>
    </source>
</evidence>
<dbReference type="Gene3D" id="3.40.50.880">
    <property type="match status" value="1"/>
</dbReference>
<evidence type="ECO:0000256" key="2">
    <source>
        <dbReference type="ARBA" id="ARBA00023295"/>
    </source>
</evidence>
<organism evidence="4 5">
    <name type="scientific">Gimesia aquarii</name>
    <dbReference type="NCBI Taxonomy" id="2527964"/>
    <lineage>
        <taxon>Bacteria</taxon>
        <taxon>Pseudomonadati</taxon>
        <taxon>Planctomycetota</taxon>
        <taxon>Planctomycetia</taxon>
        <taxon>Planctomycetales</taxon>
        <taxon>Planctomycetaceae</taxon>
        <taxon>Gimesia</taxon>
    </lineage>
</organism>
<name>A0A517W050_9PLAN</name>
<dbReference type="InterPro" id="IPR013529">
    <property type="entry name" value="Glyco_hydro_42_N"/>
</dbReference>
<dbReference type="Proteomes" id="UP000318704">
    <property type="component" value="Chromosome"/>
</dbReference>
<dbReference type="RefSeq" id="WP_144987415.1">
    <property type="nucleotide sequence ID" value="NZ_CP037920.1"/>
</dbReference>
<accession>A0A517W050</accession>
<dbReference type="GO" id="GO:0005975">
    <property type="term" value="P:carbohydrate metabolic process"/>
    <property type="evidence" value="ECO:0007669"/>
    <property type="project" value="InterPro"/>
</dbReference>
<evidence type="ECO:0000259" key="3">
    <source>
        <dbReference type="Pfam" id="PF02449"/>
    </source>
</evidence>
<sequence length="752" mass="84823">MFDSQIMILQFRRMVSIIAVLACWFSPSFVFAENDWSPHLNHWLNQNQITHVSIPQNRKFDEQYNFLILVWQYKTRATNDRDLYKKIHLNGWHIDYGEGKQKLAAWGAQQEWPYYVDHAAGKGILHLTPRSGLSSIPKSGAPSPRPWSFADPKTFQELTRRIDANIPPILNGPVAAIALDDEVSLGSFNSPLEVDYSPQAIAAFRKWLKSQYSSNSAWQRAWQLPAVSESAKLTSAQPVTYEKVRQQLKNLPPSKWRLAPWLDFRTFMDQMHAETFAASVQHVRSHAPTVPIGVVGGQQPSAYGGFDYSLLRHSVQWMEAYDIGGTNELLRSFWADTPRRYQMQTYFASGNIARDQWFLWYYLAHGNRGVIAWPDSGGKPWFNAGKINPAVEKLSNTFAAVQADSLQVLAAPQTEPVFSPIALLYSHPSVQVGWAIDATTHGKTWPRRSSSLDNSCLSSGKNRVAWTRLLEDLGHQPRWIDTQELRAGELQSRGIKLLILPQAFALSSEECQAIKAFVKSGGAVIADYAPAITDQHGSGYLTPPLDQLFGLKRVSKSGWFDGNRRFEVDGERYRRPFAERLPQENCLLDSNMPIVERSLSGTRFEHQLGSGRTLYLNLSPTGYFDQSLRGADFGNHWRKWIGDWIAKEGIQEPVRVTREDQREHGVELLRYRTKDQTEIWAIVANPTRQASVDGPGSGIALSSQNIPLRIETTLPISGCRNLRTGKSLGTKFPLQIELPGSEAIVLEVTIKP</sequence>
<dbReference type="Gene3D" id="3.20.20.80">
    <property type="entry name" value="Glycosidases"/>
    <property type="match status" value="1"/>
</dbReference>
<keyword evidence="2" id="KW-0326">Glycosidase</keyword>
<dbReference type="AlphaFoldDB" id="A0A517W050"/>
<feature type="domain" description="Glycoside hydrolase family 42 N-terminal" evidence="3">
    <location>
        <begin position="193"/>
        <end position="294"/>
    </location>
</feature>
<dbReference type="SUPFAM" id="SSF52317">
    <property type="entry name" value="Class I glutamine amidotransferase-like"/>
    <property type="match status" value="1"/>
</dbReference>
<dbReference type="GO" id="GO:0009341">
    <property type="term" value="C:beta-galactosidase complex"/>
    <property type="evidence" value="ECO:0007669"/>
    <property type="project" value="InterPro"/>
</dbReference>
<proteinExistence type="predicted"/>
<dbReference type="SUPFAM" id="SSF51445">
    <property type="entry name" value="(Trans)glycosidases"/>
    <property type="match status" value="1"/>
</dbReference>
<dbReference type="GO" id="GO:0004565">
    <property type="term" value="F:beta-galactosidase activity"/>
    <property type="evidence" value="ECO:0007669"/>
    <property type="project" value="InterPro"/>
</dbReference>
<protein>
    <recommendedName>
        <fullName evidence="3">Glycoside hydrolase family 42 N-terminal domain-containing protein</fullName>
    </recommendedName>
</protein>
<reference evidence="4 5" key="1">
    <citation type="submission" date="2019-03" db="EMBL/GenBank/DDBJ databases">
        <title>Deep-cultivation of Planctomycetes and their phenomic and genomic characterization uncovers novel biology.</title>
        <authorList>
            <person name="Wiegand S."/>
            <person name="Jogler M."/>
            <person name="Boedeker C."/>
            <person name="Pinto D."/>
            <person name="Vollmers J."/>
            <person name="Rivas-Marin E."/>
            <person name="Kohn T."/>
            <person name="Peeters S.H."/>
            <person name="Heuer A."/>
            <person name="Rast P."/>
            <person name="Oberbeckmann S."/>
            <person name="Bunk B."/>
            <person name="Jeske O."/>
            <person name="Meyerdierks A."/>
            <person name="Storesund J.E."/>
            <person name="Kallscheuer N."/>
            <person name="Luecker S."/>
            <person name="Lage O.M."/>
            <person name="Pohl T."/>
            <person name="Merkel B.J."/>
            <person name="Hornburger P."/>
            <person name="Mueller R.-W."/>
            <person name="Bruemmer F."/>
            <person name="Labrenz M."/>
            <person name="Spormann A.M."/>
            <person name="Op den Camp H."/>
            <person name="Overmann J."/>
            <person name="Amann R."/>
            <person name="Jetten M.S.M."/>
            <person name="Mascher T."/>
            <person name="Medema M.H."/>
            <person name="Devos D.P."/>
            <person name="Kaster A.-K."/>
            <person name="Ovreas L."/>
            <person name="Rohde M."/>
            <person name="Galperin M.Y."/>
            <person name="Jogler C."/>
        </authorList>
    </citation>
    <scope>NUCLEOTIDE SEQUENCE [LARGE SCALE GENOMIC DNA]</scope>
    <source>
        <strain evidence="4 5">V144</strain>
    </source>
</reference>
<dbReference type="CDD" id="cd03143">
    <property type="entry name" value="A4_beta-galactosidase_middle_domain"/>
    <property type="match status" value="1"/>
</dbReference>